<keyword evidence="14" id="KW-1185">Reference proteome</keyword>
<dbReference type="PANTHER" id="PTHR21235:SF2">
    <property type="entry name" value="IMIDAZOLE GLYCEROL PHOSPHATE SYNTHASE HISHF"/>
    <property type="match status" value="1"/>
</dbReference>
<evidence type="ECO:0000313" key="13">
    <source>
        <dbReference type="EMBL" id="KLV11292.1"/>
    </source>
</evidence>
<comment type="pathway">
    <text evidence="2 11">Amino-acid biosynthesis; L-histidine biosynthesis; L-histidine from 5-phospho-alpha-D-ribose 1-diphosphate: step 5/9.</text>
</comment>
<dbReference type="SUPFAM" id="SSF51366">
    <property type="entry name" value="Ribulose-phoshate binding barrel"/>
    <property type="match status" value="1"/>
</dbReference>
<keyword evidence="8 11" id="KW-0456">Lyase</keyword>
<dbReference type="InterPro" id="IPR013785">
    <property type="entry name" value="Aldolase_TIM"/>
</dbReference>
<evidence type="ECO:0000313" key="14">
    <source>
        <dbReference type="Proteomes" id="UP000035909"/>
    </source>
</evidence>
<dbReference type="GO" id="GO:0016829">
    <property type="term" value="F:lyase activity"/>
    <property type="evidence" value="ECO:0007669"/>
    <property type="project" value="UniProtKB-KW"/>
</dbReference>
<comment type="subunit">
    <text evidence="4 11">Heterodimer of HisH and HisF.</text>
</comment>
<dbReference type="Gene3D" id="3.20.20.70">
    <property type="entry name" value="Aldolase class I"/>
    <property type="match status" value="1"/>
</dbReference>
<dbReference type="HAMAP" id="MF_01013">
    <property type="entry name" value="HisF"/>
    <property type="match status" value="1"/>
</dbReference>
<dbReference type="CDD" id="cd04731">
    <property type="entry name" value="HisF"/>
    <property type="match status" value="1"/>
</dbReference>
<comment type="caution">
    <text evidence="13">The sequence shown here is derived from an EMBL/GenBank/DDBJ whole genome shotgun (WGS) entry which is preliminary data.</text>
</comment>
<dbReference type="InterPro" id="IPR011060">
    <property type="entry name" value="RibuloseP-bd_barrel"/>
</dbReference>
<dbReference type="PANTHER" id="PTHR21235">
    <property type="entry name" value="IMIDAZOLE GLYCEROL PHOSPHATE SYNTHASE SUBUNIT HISF/H IGP SYNTHASE SUBUNIT HISF/H"/>
    <property type="match status" value="1"/>
</dbReference>
<evidence type="ECO:0000256" key="2">
    <source>
        <dbReference type="ARBA" id="ARBA00005091"/>
    </source>
</evidence>
<feature type="active site" evidence="11">
    <location>
        <position position="11"/>
    </location>
</feature>
<dbReference type="AlphaFoldDB" id="A0A0J1KAF1"/>
<dbReference type="PATRIC" id="fig|320778.3.peg.122"/>
<dbReference type="InterPro" id="IPR004651">
    <property type="entry name" value="HisF"/>
</dbReference>
<dbReference type="RefSeq" id="WP_047883251.1">
    <property type="nucleotide sequence ID" value="NZ_CP071325.1"/>
</dbReference>
<dbReference type="NCBIfam" id="TIGR00735">
    <property type="entry name" value="hisF"/>
    <property type="match status" value="1"/>
</dbReference>
<evidence type="ECO:0000256" key="7">
    <source>
        <dbReference type="ARBA" id="ARBA00023102"/>
    </source>
</evidence>
<gene>
    <name evidence="11" type="primary">hisF</name>
    <name evidence="13" type="ORF">ABT57_00585</name>
</gene>
<protein>
    <recommendedName>
        <fullName evidence="11">Imidazole glycerol phosphate synthase subunit HisF</fullName>
        <ecNumber evidence="11">4.3.2.10</ecNumber>
    </recommendedName>
    <alternativeName>
        <fullName evidence="11">IGP synthase cyclase subunit</fullName>
    </alternativeName>
    <alternativeName>
        <fullName evidence="11">IGP synthase subunit HisF</fullName>
    </alternativeName>
    <alternativeName>
        <fullName evidence="11">ImGP synthase subunit HisF</fullName>
        <shortName evidence="11">IGPS subunit HisF</shortName>
    </alternativeName>
</protein>
<evidence type="ECO:0000256" key="12">
    <source>
        <dbReference type="RuleBase" id="RU003657"/>
    </source>
</evidence>
<evidence type="ECO:0000256" key="8">
    <source>
        <dbReference type="ARBA" id="ARBA00023239"/>
    </source>
</evidence>
<sequence length="257" mass="28324">MLAKRIIPCLDVRDGQVVKGVQFRNHEIIGDIVPLAKRYAEEGADELVFYDITASSDGRVVDKSWVARVAEVIDIPFCVAGGIKSAEDASRILQYGADKVSINSPALANPQLITDLADKFGVQCIVVGIDSYFDATTGKYQVYQFTGDESRTQATQWETKDWVQEVQRRGAGEIVLNMMNQDGVRNGYDLTQLNMVREVCHVPLIASGGAGEMIHFADAFKQANVDGALAASVFHKQIINIGELKQYLKQNNVEVRV</sequence>
<comment type="function">
    <text evidence="9 11">IGPS catalyzes the conversion of PRFAR and glutamine to IGP, AICAR and glutamate. The HisF subunit catalyzes the cyclization activity that produces IGP and AICAR from PRFAR using the ammonia provided by the HisH subunit.</text>
</comment>
<evidence type="ECO:0000256" key="3">
    <source>
        <dbReference type="ARBA" id="ARBA00009667"/>
    </source>
</evidence>
<comment type="subcellular location">
    <subcellularLocation>
        <location evidence="1 11">Cytoplasm</location>
    </subcellularLocation>
</comment>
<dbReference type="OrthoDB" id="9781903at2"/>
<dbReference type="EMBL" id="LDOU01000002">
    <property type="protein sequence ID" value="KLV11292.1"/>
    <property type="molecule type" value="Genomic_DNA"/>
</dbReference>
<dbReference type="Proteomes" id="UP000035909">
    <property type="component" value="Unassembled WGS sequence"/>
</dbReference>
<name>A0A0J1KAF1_9GAMM</name>
<dbReference type="InterPro" id="IPR006062">
    <property type="entry name" value="His_biosynth"/>
</dbReference>
<keyword evidence="6 11" id="KW-0028">Amino-acid biosynthesis</keyword>
<comment type="similarity">
    <text evidence="3 11 12">Belongs to the HisA/HisF family.</text>
</comment>
<comment type="catalytic activity">
    <reaction evidence="10 11">
        <text>5-[(5-phospho-1-deoxy-D-ribulos-1-ylimino)methylamino]-1-(5-phospho-beta-D-ribosyl)imidazole-4-carboxamide + L-glutamine = D-erythro-1-(imidazol-4-yl)glycerol 3-phosphate + 5-amino-1-(5-phospho-beta-D-ribosyl)imidazole-4-carboxamide + L-glutamate + H(+)</text>
        <dbReference type="Rhea" id="RHEA:24793"/>
        <dbReference type="ChEBI" id="CHEBI:15378"/>
        <dbReference type="ChEBI" id="CHEBI:29985"/>
        <dbReference type="ChEBI" id="CHEBI:58278"/>
        <dbReference type="ChEBI" id="CHEBI:58359"/>
        <dbReference type="ChEBI" id="CHEBI:58475"/>
        <dbReference type="ChEBI" id="CHEBI:58525"/>
        <dbReference type="EC" id="4.3.2.10"/>
    </reaction>
</comment>
<evidence type="ECO:0000256" key="1">
    <source>
        <dbReference type="ARBA" id="ARBA00004496"/>
    </source>
</evidence>
<reference evidence="13 14" key="1">
    <citation type="submission" date="2015-05" db="EMBL/GenBank/DDBJ databases">
        <title>Photobacterium galathea sp. nov.</title>
        <authorList>
            <person name="Machado H."/>
            <person name="Gram L."/>
        </authorList>
    </citation>
    <scope>NUCLEOTIDE SEQUENCE [LARGE SCALE GENOMIC DNA]</scope>
    <source>
        <strain evidence="13 14">DSM 22954</strain>
    </source>
</reference>
<dbReference type="GO" id="GO:0000105">
    <property type="term" value="P:L-histidine biosynthetic process"/>
    <property type="evidence" value="ECO:0007669"/>
    <property type="project" value="UniProtKB-UniRule"/>
</dbReference>
<dbReference type="UniPathway" id="UPA00031">
    <property type="reaction ID" value="UER00010"/>
</dbReference>
<evidence type="ECO:0000256" key="5">
    <source>
        <dbReference type="ARBA" id="ARBA00022490"/>
    </source>
</evidence>
<keyword evidence="7 11" id="KW-0368">Histidine biosynthesis</keyword>
<dbReference type="EC" id="4.3.2.10" evidence="11"/>
<proteinExistence type="inferred from homology"/>
<dbReference type="Pfam" id="PF00977">
    <property type="entry name" value="His_biosynth"/>
    <property type="match status" value="1"/>
</dbReference>
<feature type="active site" evidence="11">
    <location>
        <position position="130"/>
    </location>
</feature>
<dbReference type="GO" id="GO:0005737">
    <property type="term" value="C:cytoplasm"/>
    <property type="evidence" value="ECO:0007669"/>
    <property type="project" value="UniProtKB-SubCell"/>
</dbReference>
<evidence type="ECO:0000256" key="10">
    <source>
        <dbReference type="ARBA" id="ARBA00047838"/>
    </source>
</evidence>
<keyword evidence="5 11" id="KW-0963">Cytoplasm</keyword>
<evidence type="ECO:0000256" key="9">
    <source>
        <dbReference type="ARBA" id="ARBA00025475"/>
    </source>
</evidence>
<evidence type="ECO:0000256" key="4">
    <source>
        <dbReference type="ARBA" id="ARBA00011152"/>
    </source>
</evidence>
<dbReference type="GO" id="GO:0000107">
    <property type="term" value="F:imidazoleglycerol-phosphate synthase activity"/>
    <property type="evidence" value="ECO:0007669"/>
    <property type="project" value="UniProtKB-UniRule"/>
</dbReference>
<accession>A0A0J1KAF1</accession>
<organism evidence="13 14">
    <name type="scientific">Photobacterium ganghwense</name>
    <dbReference type="NCBI Taxonomy" id="320778"/>
    <lineage>
        <taxon>Bacteria</taxon>
        <taxon>Pseudomonadati</taxon>
        <taxon>Pseudomonadota</taxon>
        <taxon>Gammaproteobacteria</taxon>
        <taxon>Vibrionales</taxon>
        <taxon>Vibrionaceae</taxon>
        <taxon>Photobacterium</taxon>
    </lineage>
</organism>
<dbReference type="FunFam" id="3.20.20.70:FF:000006">
    <property type="entry name" value="Imidazole glycerol phosphate synthase subunit HisF"/>
    <property type="match status" value="1"/>
</dbReference>
<dbReference type="STRING" id="320778.ABT57_00585"/>
<evidence type="ECO:0000256" key="11">
    <source>
        <dbReference type="HAMAP-Rule" id="MF_01013"/>
    </source>
</evidence>
<evidence type="ECO:0000256" key="6">
    <source>
        <dbReference type="ARBA" id="ARBA00022605"/>
    </source>
</evidence>
<dbReference type="InterPro" id="IPR050064">
    <property type="entry name" value="IGPS_HisA/HisF"/>
</dbReference>